<reference evidence="7" key="1">
    <citation type="submission" date="2022-10" db="EMBL/GenBank/DDBJ databases">
        <title>Streptomyces beihaiensis sp. nov., a chitin degrading actinobacterium, isolated from shrimp pond soil.</title>
        <authorList>
            <person name="Xie J."/>
            <person name="Shen N."/>
        </authorList>
    </citation>
    <scope>NUCLEOTIDE SEQUENCE</scope>
    <source>
        <strain evidence="7">GXMU-J5</strain>
    </source>
</reference>
<feature type="domain" description="HTH gntR-type" evidence="6">
    <location>
        <begin position="4"/>
        <end position="70"/>
    </location>
</feature>
<evidence type="ECO:0000256" key="3">
    <source>
        <dbReference type="ARBA" id="ARBA00023015"/>
    </source>
</evidence>
<name>A0ABT3TZL1_9ACTN</name>
<dbReference type="GO" id="GO:0008483">
    <property type="term" value="F:transaminase activity"/>
    <property type="evidence" value="ECO:0007669"/>
    <property type="project" value="UniProtKB-KW"/>
</dbReference>
<organism evidence="7 8">
    <name type="scientific">Streptomyces beihaiensis</name>
    <dbReference type="NCBI Taxonomy" id="2984495"/>
    <lineage>
        <taxon>Bacteria</taxon>
        <taxon>Bacillati</taxon>
        <taxon>Actinomycetota</taxon>
        <taxon>Actinomycetes</taxon>
        <taxon>Kitasatosporales</taxon>
        <taxon>Streptomycetaceae</taxon>
        <taxon>Streptomyces</taxon>
    </lineage>
</organism>
<dbReference type="InterPro" id="IPR051446">
    <property type="entry name" value="HTH_trans_reg/aminotransferase"/>
</dbReference>
<dbReference type="CDD" id="cd07377">
    <property type="entry name" value="WHTH_GntR"/>
    <property type="match status" value="1"/>
</dbReference>
<dbReference type="CDD" id="cd00609">
    <property type="entry name" value="AAT_like"/>
    <property type="match status" value="1"/>
</dbReference>
<dbReference type="InterPro" id="IPR036388">
    <property type="entry name" value="WH-like_DNA-bd_sf"/>
</dbReference>
<keyword evidence="4" id="KW-0238">DNA-binding</keyword>
<sequence length="478" mass="50357">MQQRSSVGDLAERLREELNRYSVGEKLPSSRALVERFRVSPVTVSRALSRLAAEGLVVTRPGAGVFRAEPRAAAPVGDTSWQEVALSADAAADIVPRAVDASGVLVTLAAPPSGVIELNTGYLHPVLQPTTALSAALARAGRRPGAWARPPVDGLPELREWFARGIGGAITAAETLITGGGQSALTTALRALAPPGAPVLVESPTYPGLLAVARAAGLRPVPVPVDRDGVRPRLLAAAFRASGARLFVCQPLFQNPTGAVLSAERRPEVLRIAREAGAFVLEDDYVRRLVHEDAGPLPGPLATDDPDGVVVHVCSLTKATSPSLRIGCLAARGPVLERLRAIQVVDHLFVPRPLQEATLELVGSPAWPRHLRAVAGELRNRRDVLAAAVEARLPRLDLTHVPAGGYHLWLRLPDGTDEATLVAGALRQGVAVAPGRPYFAAEPPAPYIRLSFAGVAAATEIAEGVRRLAAACDELLPR</sequence>
<dbReference type="SMART" id="SM00345">
    <property type="entry name" value="HTH_GNTR"/>
    <property type="match status" value="1"/>
</dbReference>
<dbReference type="PRINTS" id="PR00035">
    <property type="entry name" value="HTHGNTR"/>
</dbReference>
<dbReference type="InterPro" id="IPR015421">
    <property type="entry name" value="PyrdxlP-dep_Trfase_major"/>
</dbReference>
<keyword evidence="7" id="KW-0032">Aminotransferase</keyword>
<dbReference type="SUPFAM" id="SSF46785">
    <property type="entry name" value="Winged helix' DNA-binding domain"/>
    <property type="match status" value="1"/>
</dbReference>
<evidence type="ECO:0000313" key="7">
    <source>
        <dbReference type="EMBL" id="MCX3062495.1"/>
    </source>
</evidence>
<proteinExistence type="inferred from homology"/>
<dbReference type="Gene3D" id="1.10.10.10">
    <property type="entry name" value="Winged helix-like DNA-binding domain superfamily/Winged helix DNA-binding domain"/>
    <property type="match status" value="1"/>
</dbReference>
<dbReference type="InterPro" id="IPR015424">
    <property type="entry name" value="PyrdxlP-dep_Trfase"/>
</dbReference>
<comment type="similarity">
    <text evidence="1">In the C-terminal section; belongs to the class-I pyridoxal-phosphate-dependent aminotransferase family.</text>
</comment>
<dbReference type="InterPro" id="IPR015422">
    <property type="entry name" value="PyrdxlP-dep_Trfase_small"/>
</dbReference>
<dbReference type="Proteomes" id="UP001163064">
    <property type="component" value="Unassembled WGS sequence"/>
</dbReference>
<keyword evidence="3" id="KW-0805">Transcription regulation</keyword>
<keyword evidence="2" id="KW-0663">Pyridoxal phosphate</keyword>
<keyword evidence="7" id="KW-0808">Transferase</keyword>
<comment type="caution">
    <text evidence="7">The sequence shown here is derived from an EMBL/GenBank/DDBJ whole genome shotgun (WGS) entry which is preliminary data.</text>
</comment>
<accession>A0ABT3TZL1</accession>
<dbReference type="PANTHER" id="PTHR46577:SF2">
    <property type="entry name" value="TRANSCRIPTIONAL REGULATORY PROTEIN"/>
    <property type="match status" value="1"/>
</dbReference>
<gene>
    <name evidence="7" type="ORF">OFY01_22600</name>
</gene>
<keyword evidence="5" id="KW-0804">Transcription</keyword>
<dbReference type="Pfam" id="PF00155">
    <property type="entry name" value="Aminotran_1_2"/>
    <property type="match status" value="1"/>
</dbReference>
<dbReference type="Pfam" id="PF00392">
    <property type="entry name" value="GntR"/>
    <property type="match status" value="1"/>
</dbReference>
<dbReference type="InterPro" id="IPR000524">
    <property type="entry name" value="Tscrpt_reg_HTH_GntR"/>
</dbReference>
<dbReference type="InterPro" id="IPR004839">
    <property type="entry name" value="Aminotransferase_I/II_large"/>
</dbReference>
<dbReference type="RefSeq" id="WP_266602771.1">
    <property type="nucleotide sequence ID" value="NZ_JAPHNL010000274.1"/>
</dbReference>
<dbReference type="PROSITE" id="PS50949">
    <property type="entry name" value="HTH_GNTR"/>
    <property type="match status" value="1"/>
</dbReference>
<dbReference type="Gene3D" id="3.90.1150.10">
    <property type="entry name" value="Aspartate Aminotransferase, domain 1"/>
    <property type="match status" value="1"/>
</dbReference>
<dbReference type="Gene3D" id="3.40.640.10">
    <property type="entry name" value="Type I PLP-dependent aspartate aminotransferase-like (Major domain)"/>
    <property type="match status" value="1"/>
</dbReference>
<evidence type="ECO:0000256" key="4">
    <source>
        <dbReference type="ARBA" id="ARBA00023125"/>
    </source>
</evidence>
<dbReference type="SUPFAM" id="SSF53383">
    <property type="entry name" value="PLP-dependent transferases"/>
    <property type="match status" value="1"/>
</dbReference>
<dbReference type="InterPro" id="IPR036390">
    <property type="entry name" value="WH_DNA-bd_sf"/>
</dbReference>
<keyword evidence="8" id="KW-1185">Reference proteome</keyword>
<dbReference type="EMBL" id="JAPHNL010000274">
    <property type="protein sequence ID" value="MCX3062495.1"/>
    <property type="molecule type" value="Genomic_DNA"/>
</dbReference>
<evidence type="ECO:0000256" key="1">
    <source>
        <dbReference type="ARBA" id="ARBA00005384"/>
    </source>
</evidence>
<evidence type="ECO:0000313" key="8">
    <source>
        <dbReference type="Proteomes" id="UP001163064"/>
    </source>
</evidence>
<dbReference type="PANTHER" id="PTHR46577">
    <property type="entry name" value="HTH-TYPE TRANSCRIPTIONAL REGULATORY PROTEIN GABR"/>
    <property type="match status" value="1"/>
</dbReference>
<protein>
    <submittedName>
        <fullName evidence="7">PLP-dependent aminotransferase family protein</fullName>
    </submittedName>
</protein>
<evidence type="ECO:0000256" key="5">
    <source>
        <dbReference type="ARBA" id="ARBA00023163"/>
    </source>
</evidence>
<evidence type="ECO:0000259" key="6">
    <source>
        <dbReference type="PROSITE" id="PS50949"/>
    </source>
</evidence>
<evidence type="ECO:0000256" key="2">
    <source>
        <dbReference type="ARBA" id="ARBA00022898"/>
    </source>
</evidence>